<accession>A0A5N0TMS2</accession>
<dbReference type="AlphaFoldDB" id="A0A5N0TMS2"/>
<dbReference type="Proteomes" id="UP000326838">
    <property type="component" value="Unassembled WGS sequence"/>
</dbReference>
<evidence type="ECO:0000256" key="1">
    <source>
        <dbReference type="SAM" id="MobiDB-lite"/>
    </source>
</evidence>
<evidence type="ECO:0000313" key="3">
    <source>
        <dbReference type="Proteomes" id="UP000326838"/>
    </source>
</evidence>
<dbReference type="RefSeq" id="WP_150892017.1">
    <property type="nucleotide sequence ID" value="NZ_VYUY01000005.1"/>
</dbReference>
<proteinExistence type="predicted"/>
<feature type="region of interest" description="Disordered" evidence="1">
    <location>
        <begin position="38"/>
        <end position="76"/>
    </location>
</feature>
<organism evidence="2 3">
    <name type="scientific">Microbacterium caowuchunii</name>
    <dbReference type="NCBI Taxonomy" id="2614638"/>
    <lineage>
        <taxon>Bacteria</taxon>
        <taxon>Bacillati</taxon>
        <taxon>Actinomycetota</taxon>
        <taxon>Actinomycetes</taxon>
        <taxon>Micrococcales</taxon>
        <taxon>Microbacteriaceae</taxon>
        <taxon>Microbacterium</taxon>
    </lineage>
</organism>
<feature type="region of interest" description="Disordered" evidence="1">
    <location>
        <begin position="92"/>
        <end position="127"/>
    </location>
</feature>
<comment type="caution">
    <text evidence="2">The sequence shown here is derived from an EMBL/GenBank/DDBJ whole genome shotgun (WGS) entry which is preliminary data.</text>
</comment>
<gene>
    <name evidence="2" type="ORF">F6B40_02865</name>
</gene>
<dbReference type="EMBL" id="VYUY01000005">
    <property type="protein sequence ID" value="KAA9135477.1"/>
    <property type="molecule type" value="Genomic_DNA"/>
</dbReference>
<keyword evidence="3" id="KW-1185">Reference proteome</keyword>
<sequence>MDRIHYAGDAILTGTDIARALLDYAQALAQAGTSATVDIPTVNADGSPGRSEVLVGPASQLISDSEESPHPDPVDEDLVARLGAESRRLRSYGLARPEAVVPPGTTASTRRRSDGDDVSEDWSEYGV</sequence>
<feature type="compositionally biased region" description="Acidic residues" evidence="1">
    <location>
        <begin position="116"/>
        <end position="127"/>
    </location>
</feature>
<name>A0A5N0TMS2_9MICO</name>
<protein>
    <submittedName>
        <fullName evidence="2">Uncharacterized protein</fullName>
    </submittedName>
</protein>
<evidence type="ECO:0000313" key="2">
    <source>
        <dbReference type="EMBL" id="KAA9135477.1"/>
    </source>
</evidence>
<reference evidence="3" key="1">
    <citation type="submission" date="2019-09" db="EMBL/GenBank/DDBJ databases">
        <title>Mumia zhuanghuii sp. nov. isolated from the intestinal contents of plateau pika (Ochotona curzoniae) in the Qinghai-Tibet plateau of China.</title>
        <authorList>
            <person name="Tian Z."/>
        </authorList>
    </citation>
    <scope>NUCLEOTIDE SEQUENCE [LARGE SCALE GENOMIC DNA]</scope>
    <source>
        <strain evidence="3">L-033</strain>
    </source>
</reference>